<evidence type="ECO:0000313" key="2">
    <source>
        <dbReference type="Proteomes" id="UP001207468"/>
    </source>
</evidence>
<dbReference type="Proteomes" id="UP001207468">
    <property type="component" value="Unassembled WGS sequence"/>
</dbReference>
<name>A0ACC0U1Z8_9AGAM</name>
<comment type="caution">
    <text evidence="1">The sequence shown here is derived from an EMBL/GenBank/DDBJ whole genome shotgun (WGS) entry which is preliminary data.</text>
</comment>
<accession>A0ACC0U1Z8</accession>
<reference evidence="1" key="1">
    <citation type="submission" date="2021-03" db="EMBL/GenBank/DDBJ databases">
        <title>Evolutionary priming and transition to the ectomycorrhizal habit in an iconic lineage of mushroom-forming fungi: is preadaptation a requirement?</title>
        <authorList>
            <consortium name="DOE Joint Genome Institute"/>
            <person name="Looney B.P."/>
            <person name="Miyauchi S."/>
            <person name="Morin E."/>
            <person name="Drula E."/>
            <person name="Courty P.E."/>
            <person name="Chicoki N."/>
            <person name="Fauchery L."/>
            <person name="Kohler A."/>
            <person name="Kuo A."/>
            <person name="LaButti K."/>
            <person name="Pangilinan J."/>
            <person name="Lipzen A."/>
            <person name="Riley R."/>
            <person name="Andreopoulos W."/>
            <person name="He G."/>
            <person name="Johnson J."/>
            <person name="Barry K.W."/>
            <person name="Grigoriev I.V."/>
            <person name="Nagy L."/>
            <person name="Hibbett D."/>
            <person name="Henrissat B."/>
            <person name="Matheny P.B."/>
            <person name="Labbe J."/>
            <person name="Martin A.F."/>
        </authorList>
    </citation>
    <scope>NUCLEOTIDE SEQUENCE</scope>
    <source>
        <strain evidence="1">BPL698</strain>
    </source>
</reference>
<protein>
    <submittedName>
        <fullName evidence="1">Uncharacterized protein</fullName>
    </submittedName>
</protein>
<keyword evidence="2" id="KW-1185">Reference proteome</keyword>
<sequence length="154" mass="17495">MSRVAGVVTPICHVSQCRLLHIMHSMSPSSQFSIELRCLHLGDMISHLWTSQIQPGSSMIPPQSYDPQIQAKLRNLANATKYGTAQALHIELQLQHSLHVWFCQYPASPNEASSAGLSVLLLLRNLKPVPDRWSIISPFRQSLMPNIQGFWWWR</sequence>
<dbReference type="EMBL" id="JAGFNK010000215">
    <property type="protein sequence ID" value="KAI9458018.1"/>
    <property type="molecule type" value="Genomic_DNA"/>
</dbReference>
<proteinExistence type="predicted"/>
<evidence type="ECO:0000313" key="1">
    <source>
        <dbReference type="EMBL" id="KAI9458018.1"/>
    </source>
</evidence>
<gene>
    <name evidence="1" type="ORF">F5148DRAFT_335717</name>
</gene>
<organism evidence="1 2">
    <name type="scientific">Russula earlei</name>
    <dbReference type="NCBI Taxonomy" id="71964"/>
    <lineage>
        <taxon>Eukaryota</taxon>
        <taxon>Fungi</taxon>
        <taxon>Dikarya</taxon>
        <taxon>Basidiomycota</taxon>
        <taxon>Agaricomycotina</taxon>
        <taxon>Agaricomycetes</taxon>
        <taxon>Russulales</taxon>
        <taxon>Russulaceae</taxon>
        <taxon>Russula</taxon>
    </lineage>
</organism>